<dbReference type="RefSeq" id="WP_271814297.1">
    <property type="nucleotide sequence ID" value="NZ_JALKPJ010000002.1"/>
</dbReference>
<dbReference type="PANTHER" id="PTHR46796">
    <property type="entry name" value="HTH-TYPE TRANSCRIPTIONAL ACTIVATOR RHAS-RELATED"/>
    <property type="match status" value="1"/>
</dbReference>
<dbReference type="InterPro" id="IPR018060">
    <property type="entry name" value="HTH_AraC"/>
</dbReference>
<proteinExistence type="predicted"/>
<keyword evidence="1" id="KW-0963">Cytoplasm</keyword>
<dbReference type="PROSITE" id="PS01124">
    <property type="entry name" value="HTH_ARAC_FAMILY_2"/>
    <property type="match status" value="1"/>
</dbReference>
<dbReference type="EMBL" id="JARQDV010000001">
    <property type="protein sequence ID" value="MDT2962994.1"/>
    <property type="molecule type" value="Genomic_DNA"/>
</dbReference>
<reference evidence="6" key="1">
    <citation type="submission" date="2023-03" db="EMBL/GenBank/DDBJ databases">
        <authorList>
            <person name="Shen W."/>
            <person name="Cai J."/>
        </authorList>
    </citation>
    <scope>NUCLEOTIDE SEQUENCE</scope>
    <source>
        <strain evidence="6">K72-2</strain>
    </source>
</reference>
<dbReference type="InterPro" id="IPR009057">
    <property type="entry name" value="Homeodomain-like_sf"/>
</dbReference>
<evidence type="ECO:0000256" key="4">
    <source>
        <dbReference type="ARBA" id="ARBA00023163"/>
    </source>
</evidence>
<dbReference type="GO" id="GO:0043565">
    <property type="term" value="F:sequence-specific DNA binding"/>
    <property type="evidence" value="ECO:0007669"/>
    <property type="project" value="InterPro"/>
</dbReference>
<evidence type="ECO:0000256" key="1">
    <source>
        <dbReference type="ARBA" id="ARBA00022490"/>
    </source>
</evidence>
<protein>
    <submittedName>
        <fullName evidence="6">AraC family transcriptional regulator</fullName>
    </submittedName>
</protein>
<evidence type="ECO:0000313" key="6">
    <source>
        <dbReference type="EMBL" id="MDT2962994.1"/>
    </source>
</evidence>
<evidence type="ECO:0000256" key="2">
    <source>
        <dbReference type="ARBA" id="ARBA00023015"/>
    </source>
</evidence>
<dbReference type="InterPro" id="IPR037923">
    <property type="entry name" value="HTH-like"/>
</dbReference>
<sequence>MNVTYSGFQMHNAVSDHIYRPSGLKHYLFVLTLSPMVFTFEDGHQETSEKGSCILFPPTVYQDYRGKEDFFNSFVEFQTDQVIEETYAIPCNQLFQPKNIQQINKLIQKINHESLLPQRHTEELIAAYMTNLLVLLERNFEESIPQPQNEHYQLFQAMRLKMLVNCEQQWDFYQFSRELSIGKSQFYKLYQQFFHTTPKEDLLQARFQKFFYLRSNETLTIREAAFQSGFQNINHFNRLFAKRYGCAPSKYQQEQSAGLIGKNAEKSPTNS</sequence>
<keyword evidence="4" id="KW-0804">Transcription</keyword>
<gene>
    <name evidence="6" type="ORF">P7I32_00125</name>
</gene>
<dbReference type="SMART" id="SM00342">
    <property type="entry name" value="HTH_ARAC"/>
    <property type="match status" value="1"/>
</dbReference>
<dbReference type="Gene3D" id="1.10.10.60">
    <property type="entry name" value="Homeodomain-like"/>
    <property type="match status" value="1"/>
</dbReference>
<dbReference type="SUPFAM" id="SSF51215">
    <property type="entry name" value="Regulatory protein AraC"/>
    <property type="match status" value="1"/>
</dbReference>
<evidence type="ECO:0000259" key="5">
    <source>
        <dbReference type="PROSITE" id="PS01124"/>
    </source>
</evidence>
<dbReference type="Gene3D" id="2.60.120.280">
    <property type="entry name" value="Regulatory protein AraC"/>
    <property type="match status" value="1"/>
</dbReference>
<dbReference type="SUPFAM" id="SSF46689">
    <property type="entry name" value="Homeodomain-like"/>
    <property type="match status" value="1"/>
</dbReference>
<dbReference type="PANTHER" id="PTHR46796:SF13">
    <property type="entry name" value="HTH-TYPE TRANSCRIPTIONAL ACTIVATOR RHAS"/>
    <property type="match status" value="1"/>
</dbReference>
<dbReference type="Proteomes" id="UP001268896">
    <property type="component" value="Unassembled WGS sequence"/>
</dbReference>
<feature type="domain" description="HTH araC/xylS-type" evidence="5">
    <location>
        <begin position="156"/>
        <end position="254"/>
    </location>
</feature>
<name>A0AAW8UFB5_ENTCA</name>
<accession>A0AAW8UFB5</accession>
<dbReference type="GO" id="GO:0003700">
    <property type="term" value="F:DNA-binding transcription factor activity"/>
    <property type="evidence" value="ECO:0007669"/>
    <property type="project" value="InterPro"/>
</dbReference>
<dbReference type="AlphaFoldDB" id="A0AAW8UFB5"/>
<evidence type="ECO:0000256" key="3">
    <source>
        <dbReference type="ARBA" id="ARBA00023125"/>
    </source>
</evidence>
<keyword evidence="3" id="KW-0238">DNA-binding</keyword>
<comment type="caution">
    <text evidence="6">The sequence shown here is derived from an EMBL/GenBank/DDBJ whole genome shotgun (WGS) entry which is preliminary data.</text>
</comment>
<dbReference type="Pfam" id="PF12833">
    <property type="entry name" value="HTH_18"/>
    <property type="match status" value="1"/>
</dbReference>
<evidence type="ECO:0000313" key="7">
    <source>
        <dbReference type="Proteomes" id="UP001268896"/>
    </source>
</evidence>
<keyword evidence="2" id="KW-0805">Transcription regulation</keyword>
<dbReference type="InterPro" id="IPR050204">
    <property type="entry name" value="AraC_XylS_family_regulators"/>
</dbReference>
<organism evidence="6 7">
    <name type="scientific">Enterococcus casseliflavus</name>
    <name type="common">Enterococcus flavescens</name>
    <dbReference type="NCBI Taxonomy" id="37734"/>
    <lineage>
        <taxon>Bacteria</taxon>
        <taxon>Bacillati</taxon>
        <taxon>Bacillota</taxon>
        <taxon>Bacilli</taxon>
        <taxon>Lactobacillales</taxon>
        <taxon>Enterococcaceae</taxon>
        <taxon>Enterococcus</taxon>
    </lineage>
</organism>